<evidence type="ECO:0000313" key="3">
    <source>
        <dbReference type="Proteomes" id="UP000054526"/>
    </source>
</evidence>
<feature type="transmembrane region" description="Helical" evidence="1">
    <location>
        <begin position="235"/>
        <end position="252"/>
    </location>
</feature>
<protein>
    <recommendedName>
        <fullName evidence="4">Oligosaccharide repeat unit polymerase</fullName>
    </recommendedName>
</protein>
<name>A0ABR5A2T7_9BACL</name>
<proteinExistence type="predicted"/>
<feature type="transmembrane region" description="Helical" evidence="1">
    <location>
        <begin position="408"/>
        <end position="428"/>
    </location>
</feature>
<gene>
    <name evidence="2" type="ORF">SD71_13785</name>
</gene>
<feature type="transmembrane region" description="Helical" evidence="1">
    <location>
        <begin position="258"/>
        <end position="275"/>
    </location>
</feature>
<feature type="transmembrane region" description="Helical" evidence="1">
    <location>
        <begin position="78"/>
        <end position="99"/>
    </location>
</feature>
<feature type="transmembrane region" description="Helical" evidence="1">
    <location>
        <begin position="164"/>
        <end position="183"/>
    </location>
</feature>
<evidence type="ECO:0008006" key="4">
    <source>
        <dbReference type="Google" id="ProtNLM"/>
    </source>
</evidence>
<accession>A0ABR5A2T7</accession>
<dbReference type="EMBL" id="JXAL01000022">
    <property type="protein sequence ID" value="KIL35381.1"/>
    <property type="molecule type" value="Genomic_DNA"/>
</dbReference>
<dbReference type="Proteomes" id="UP000054526">
    <property type="component" value="Unassembled WGS sequence"/>
</dbReference>
<sequence>MMNEVTMRQLYLSQKPEYYSVGKLYLMLLLVCSSLLISFYLGSEEREAGYEQLYLLPFVYAVIMIVFHKYFKYSFNSLGLSVFNGIEFIRYVFTPWFMVYTGFYGSTYYPNPTYDAKSIAVYIMLYELIAEYTLAYFLLRNVLSRPQRQHHEHSTTIKTYEHRWLLFLAAVILIVFSTLTNFSGNNYRYQIFGYFSPDTGSNYVLGELALQCSTVLIFMFVSLPALMKYVKTRNVYYAAQFLCASILFVGINFGDVRLFFVIKALIVISLILKYFRKISRIILIILIVFVAFVSILVMTLDDENASHGLFYLTGTDSERDTYAYTLQKYFSGPYNQAKSVDLKNSNIVPIEYNGIELLLNDISNNTFPLTLLKIDPMNTTKIMFNYLLYSNHEKATQIIPLAGQGMLYFGYLAAPFPTLFLYGLLCILERRKSDSAKEQSCYHYVALTFYILYLGCMHMYNISIISGMVINVLFPVHLIVLLQEKLIRMRNRDENFVCDFKPNKWRRRTGASLHVE</sequence>
<feature type="transmembrane region" description="Helical" evidence="1">
    <location>
        <begin position="119"/>
        <end position="143"/>
    </location>
</feature>
<evidence type="ECO:0000313" key="2">
    <source>
        <dbReference type="EMBL" id="KIL35381.1"/>
    </source>
</evidence>
<comment type="caution">
    <text evidence="2">The sequence shown here is derived from an EMBL/GenBank/DDBJ whole genome shotgun (WGS) entry which is preliminary data.</text>
</comment>
<organism evidence="2 3">
    <name type="scientific">Cohnella kolymensis</name>
    <dbReference type="NCBI Taxonomy" id="1590652"/>
    <lineage>
        <taxon>Bacteria</taxon>
        <taxon>Bacillati</taxon>
        <taxon>Bacillota</taxon>
        <taxon>Bacilli</taxon>
        <taxon>Bacillales</taxon>
        <taxon>Paenibacillaceae</taxon>
        <taxon>Cohnella</taxon>
    </lineage>
</organism>
<keyword evidence="3" id="KW-1185">Reference proteome</keyword>
<feature type="transmembrane region" description="Helical" evidence="1">
    <location>
        <begin position="282"/>
        <end position="300"/>
    </location>
</feature>
<feature type="transmembrane region" description="Helical" evidence="1">
    <location>
        <begin position="203"/>
        <end position="223"/>
    </location>
</feature>
<feature type="transmembrane region" description="Helical" evidence="1">
    <location>
        <begin position="21"/>
        <end position="41"/>
    </location>
</feature>
<evidence type="ECO:0000256" key="1">
    <source>
        <dbReference type="SAM" id="Phobius"/>
    </source>
</evidence>
<reference evidence="2 3" key="1">
    <citation type="submission" date="2014-12" db="EMBL/GenBank/DDBJ databases">
        <title>Draft genome sequence of Cohnella kolymensis strain B-2846.</title>
        <authorList>
            <person name="Karlyshev A.V."/>
            <person name="Kudryashova E.B."/>
        </authorList>
    </citation>
    <scope>NUCLEOTIDE SEQUENCE [LARGE SCALE GENOMIC DNA]</scope>
    <source>
        <strain evidence="2 3">VKM B-2846</strain>
    </source>
</reference>
<feature type="transmembrane region" description="Helical" evidence="1">
    <location>
        <begin position="462"/>
        <end position="482"/>
    </location>
</feature>
<keyword evidence="1" id="KW-1133">Transmembrane helix</keyword>
<feature type="transmembrane region" description="Helical" evidence="1">
    <location>
        <begin position="440"/>
        <end position="456"/>
    </location>
</feature>
<feature type="transmembrane region" description="Helical" evidence="1">
    <location>
        <begin position="53"/>
        <end position="71"/>
    </location>
</feature>
<keyword evidence="1" id="KW-0472">Membrane</keyword>
<keyword evidence="1" id="KW-0812">Transmembrane</keyword>